<reference evidence="2 3" key="1">
    <citation type="submission" date="2020-04" db="EMBL/GenBank/DDBJ databases">
        <authorList>
            <person name="Alioto T."/>
            <person name="Alioto T."/>
            <person name="Gomez Garrido J."/>
        </authorList>
    </citation>
    <scope>NUCLEOTIDE SEQUENCE [LARGE SCALE GENOMIC DNA]</scope>
</reference>
<gene>
    <name evidence="2" type="ORF">CLODIP_2_CD15096</name>
</gene>
<comment type="caution">
    <text evidence="2">The sequence shown here is derived from an EMBL/GenBank/DDBJ whole genome shotgun (WGS) entry which is preliminary data.</text>
</comment>
<evidence type="ECO:0000256" key="1">
    <source>
        <dbReference type="SAM" id="MobiDB-lite"/>
    </source>
</evidence>
<keyword evidence="3" id="KW-1185">Reference proteome</keyword>
<feature type="compositionally biased region" description="Polar residues" evidence="1">
    <location>
        <begin position="62"/>
        <end position="83"/>
    </location>
</feature>
<dbReference type="EMBL" id="CADEPI010000169">
    <property type="protein sequence ID" value="CAB3378612.1"/>
    <property type="molecule type" value="Genomic_DNA"/>
</dbReference>
<dbReference type="AlphaFoldDB" id="A0A8S1DFK3"/>
<name>A0A8S1DFK3_9INSE</name>
<organism evidence="2 3">
    <name type="scientific">Cloeon dipterum</name>
    <dbReference type="NCBI Taxonomy" id="197152"/>
    <lineage>
        <taxon>Eukaryota</taxon>
        <taxon>Metazoa</taxon>
        <taxon>Ecdysozoa</taxon>
        <taxon>Arthropoda</taxon>
        <taxon>Hexapoda</taxon>
        <taxon>Insecta</taxon>
        <taxon>Pterygota</taxon>
        <taxon>Palaeoptera</taxon>
        <taxon>Ephemeroptera</taxon>
        <taxon>Pisciforma</taxon>
        <taxon>Baetidae</taxon>
        <taxon>Cloeon</taxon>
    </lineage>
</organism>
<protein>
    <submittedName>
        <fullName evidence="2">Uncharacterized protein</fullName>
    </submittedName>
</protein>
<evidence type="ECO:0000313" key="3">
    <source>
        <dbReference type="Proteomes" id="UP000494165"/>
    </source>
</evidence>
<dbReference type="Proteomes" id="UP000494165">
    <property type="component" value="Unassembled WGS sequence"/>
</dbReference>
<evidence type="ECO:0000313" key="2">
    <source>
        <dbReference type="EMBL" id="CAB3378612.1"/>
    </source>
</evidence>
<sequence length="113" mass="12395">MVLKRITRLCFIDVLYPLRDLGKRIKLRTREETAPLTAEFQNRAEGLCLGGEESSLAGGCGSSSKKPATATTIEGSQLGTTQSRPRRALNPIIERATAGTPEEKNSFSDEEWL</sequence>
<feature type="region of interest" description="Disordered" evidence="1">
    <location>
        <begin position="54"/>
        <end position="113"/>
    </location>
</feature>
<accession>A0A8S1DFK3</accession>
<proteinExistence type="predicted"/>